<evidence type="ECO:0000256" key="1">
    <source>
        <dbReference type="SAM" id="MobiDB-lite"/>
    </source>
</evidence>
<keyword evidence="3" id="KW-1185">Reference proteome</keyword>
<reference evidence="2 3" key="1">
    <citation type="submission" date="2023-06" db="EMBL/GenBank/DDBJ databases">
        <title>Identification and characterization of antibiotic-resistant Gram-negative bacteria.</title>
        <authorList>
            <person name="Cho G.-S."/>
            <person name="Lee J."/>
            <person name="Tai E."/>
            <person name="Jeong S."/>
            <person name="Kim I."/>
            <person name="Kim B.-E."/>
            <person name="Jeong M.-I."/>
            <person name="Oh K.-K."/>
            <person name="Franz C.M.A.P."/>
        </authorList>
    </citation>
    <scope>NUCLEOTIDE SEQUENCE [LARGE SCALE GENOMIC DNA]</scope>
    <source>
        <strain evidence="2 3">V106_12</strain>
    </source>
</reference>
<accession>A0AAP4FXD2</accession>
<protein>
    <submittedName>
        <fullName evidence="2">Protein L</fullName>
    </submittedName>
</protein>
<evidence type="ECO:0000313" key="2">
    <source>
        <dbReference type="EMBL" id="MDK9365439.1"/>
    </source>
</evidence>
<feature type="region of interest" description="Disordered" evidence="1">
    <location>
        <begin position="1"/>
        <end position="20"/>
    </location>
</feature>
<evidence type="ECO:0000313" key="3">
    <source>
        <dbReference type="Proteomes" id="UP001223214"/>
    </source>
</evidence>
<feature type="compositionally biased region" description="Polar residues" evidence="1">
    <location>
        <begin position="10"/>
        <end position="20"/>
    </location>
</feature>
<dbReference type="Proteomes" id="UP001223214">
    <property type="component" value="Unassembled WGS sequence"/>
</dbReference>
<dbReference type="RefSeq" id="WP_285157149.1">
    <property type="nucleotide sequence ID" value="NZ_JASSOM010000074.1"/>
</dbReference>
<name>A0AAP4FXD2_9ENTR</name>
<gene>
    <name evidence="2" type="ORF">QQF32_19775</name>
</gene>
<sequence>MRNQMALVRNGNQSNIKEANTESNAAFDKIYSPGNKCEHEGIYQCVGCGKEVTVAGGKTLPPQNHHQHNSAQGAIRWHLFVYAQ</sequence>
<comment type="caution">
    <text evidence="2">The sequence shown here is derived from an EMBL/GenBank/DDBJ whole genome shotgun (WGS) entry which is preliminary data.</text>
</comment>
<organism evidence="2 3">
    <name type="scientific">Lelliottia wanjuensis</name>
    <dbReference type="NCBI Taxonomy" id="3050585"/>
    <lineage>
        <taxon>Bacteria</taxon>
        <taxon>Pseudomonadati</taxon>
        <taxon>Pseudomonadota</taxon>
        <taxon>Gammaproteobacteria</taxon>
        <taxon>Enterobacterales</taxon>
        <taxon>Enterobacteriaceae</taxon>
        <taxon>Lelliottia</taxon>
    </lineage>
</organism>
<dbReference type="EMBL" id="JASSOM010000074">
    <property type="protein sequence ID" value="MDK9365439.1"/>
    <property type="molecule type" value="Genomic_DNA"/>
</dbReference>
<dbReference type="AlphaFoldDB" id="A0AAP4FXD2"/>
<proteinExistence type="predicted"/>